<keyword evidence="2" id="KW-0227">DNA damage</keyword>
<keyword evidence="3" id="KW-0238">DNA-binding</keyword>
<evidence type="ECO:0000256" key="1">
    <source>
        <dbReference type="ARBA" id="ARBA00009359"/>
    </source>
</evidence>
<dbReference type="GO" id="GO:0051382">
    <property type="term" value="P:kinetochore assembly"/>
    <property type="evidence" value="ECO:0007669"/>
    <property type="project" value="InterPro"/>
</dbReference>
<keyword evidence="6" id="KW-1185">Reference proteome</keyword>
<dbReference type="CDD" id="cd22921">
    <property type="entry name" value="HFD_CENP-X"/>
    <property type="match status" value="1"/>
</dbReference>
<sequence>MTKANPKLKAALVKGLINHHRTKKGGGPVNLNAKTLALISALAEKLMRESIRRSIDLCRQNGDSSVSLEHFQRVLPQLLLDFSV</sequence>
<name>A0AAN5CNG7_9BILA</name>
<dbReference type="AlphaFoldDB" id="A0AAN5CNG7"/>
<comment type="caution">
    <text evidence="5">The sequence shown here is derived from an EMBL/GenBank/DDBJ whole genome shotgun (WGS) entry which is preliminary data.</text>
</comment>
<evidence type="ECO:0008006" key="7">
    <source>
        <dbReference type="Google" id="ProtNLM"/>
    </source>
</evidence>
<keyword evidence="4" id="KW-0234">DNA repair</keyword>
<dbReference type="Pfam" id="PF09415">
    <property type="entry name" value="CENP-X"/>
    <property type="match status" value="1"/>
</dbReference>
<dbReference type="InterPro" id="IPR018552">
    <property type="entry name" value="CENP-X"/>
</dbReference>
<evidence type="ECO:0000313" key="5">
    <source>
        <dbReference type="EMBL" id="GMR47644.1"/>
    </source>
</evidence>
<evidence type="ECO:0000256" key="2">
    <source>
        <dbReference type="ARBA" id="ARBA00022763"/>
    </source>
</evidence>
<evidence type="ECO:0000313" key="6">
    <source>
        <dbReference type="Proteomes" id="UP001328107"/>
    </source>
</evidence>
<evidence type="ECO:0000256" key="3">
    <source>
        <dbReference type="ARBA" id="ARBA00023125"/>
    </source>
</evidence>
<comment type="similarity">
    <text evidence="1">Belongs to the CENP-X/MHF2 family.</text>
</comment>
<proteinExistence type="inferred from homology"/>
<protein>
    <recommendedName>
        <fullName evidence="7">Centromere protein X</fullName>
    </recommendedName>
</protein>
<dbReference type="GO" id="GO:0006281">
    <property type="term" value="P:DNA repair"/>
    <property type="evidence" value="ECO:0007669"/>
    <property type="project" value="UniProtKB-KW"/>
</dbReference>
<reference evidence="6" key="1">
    <citation type="submission" date="2022-10" db="EMBL/GenBank/DDBJ databases">
        <title>Genome assembly of Pristionchus species.</title>
        <authorList>
            <person name="Yoshida K."/>
            <person name="Sommer R.J."/>
        </authorList>
    </citation>
    <scope>NUCLEOTIDE SEQUENCE [LARGE SCALE GENOMIC DNA]</scope>
    <source>
        <strain evidence="6">RS5460</strain>
    </source>
</reference>
<evidence type="ECO:0000256" key="4">
    <source>
        <dbReference type="ARBA" id="ARBA00023204"/>
    </source>
</evidence>
<dbReference type="EMBL" id="BTRK01000004">
    <property type="protein sequence ID" value="GMR47644.1"/>
    <property type="molecule type" value="Genomic_DNA"/>
</dbReference>
<dbReference type="Gene3D" id="6.10.130.30">
    <property type="match status" value="1"/>
</dbReference>
<dbReference type="GO" id="GO:0003677">
    <property type="term" value="F:DNA binding"/>
    <property type="evidence" value="ECO:0007669"/>
    <property type="project" value="UniProtKB-KW"/>
</dbReference>
<organism evidence="5 6">
    <name type="scientific">Pristionchus mayeri</name>
    <dbReference type="NCBI Taxonomy" id="1317129"/>
    <lineage>
        <taxon>Eukaryota</taxon>
        <taxon>Metazoa</taxon>
        <taxon>Ecdysozoa</taxon>
        <taxon>Nematoda</taxon>
        <taxon>Chromadorea</taxon>
        <taxon>Rhabditida</taxon>
        <taxon>Rhabditina</taxon>
        <taxon>Diplogasteromorpha</taxon>
        <taxon>Diplogasteroidea</taxon>
        <taxon>Neodiplogasteridae</taxon>
        <taxon>Pristionchus</taxon>
    </lineage>
</organism>
<dbReference type="Proteomes" id="UP001328107">
    <property type="component" value="Unassembled WGS sequence"/>
</dbReference>
<accession>A0AAN5CNG7</accession>
<gene>
    <name evidence="5" type="ORF">PMAYCL1PPCAC_17839</name>
</gene>